<keyword evidence="3" id="KW-1185">Reference proteome</keyword>
<evidence type="ECO:0000256" key="1">
    <source>
        <dbReference type="SAM" id="SignalP"/>
    </source>
</evidence>
<protein>
    <recommendedName>
        <fullName evidence="4">Secreted protein</fullName>
    </recommendedName>
</protein>
<evidence type="ECO:0000313" key="2">
    <source>
        <dbReference type="EMBL" id="KAF2440081.1"/>
    </source>
</evidence>
<evidence type="ECO:0008006" key="4">
    <source>
        <dbReference type="Google" id="ProtNLM"/>
    </source>
</evidence>
<sequence>MLPLVLVIVVVSLQSPLLSRFTALVSLARTSPFMPVEPFLDFSTGEAAKDRSANCGHRVGHRVALLDSAARHASYQSTHHHGQRTMVGVWGFGSHTARRGMLTPLSPARWRPR</sequence>
<dbReference type="AlphaFoldDB" id="A0A9P4PBP5"/>
<gene>
    <name evidence="2" type="ORF">P171DRAFT_118248</name>
</gene>
<organism evidence="2 3">
    <name type="scientific">Karstenula rhodostoma CBS 690.94</name>
    <dbReference type="NCBI Taxonomy" id="1392251"/>
    <lineage>
        <taxon>Eukaryota</taxon>
        <taxon>Fungi</taxon>
        <taxon>Dikarya</taxon>
        <taxon>Ascomycota</taxon>
        <taxon>Pezizomycotina</taxon>
        <taxon>Dothideomycetes</taxon>
        <taxon>Pleosporomycetidae</taxon>
        <taxon>Pleosporales</taxon>
        <taxon>Massarineae</taxon>
        <taxon>Didymosphaeriaceae</taxon>
        <taxon>Karstenula</taxon>
    </lineage>
</organism>
<reference evidence="2" key="1">
    <citation type="journal article" date="2020" name="Stud. Mycol.">
        <title>101 Dothideomycetes genomes: a test case for predicting lifestyles and emergence of pathogens.</title>
        <authorList>
            <person name="Haridas S."/>
            <person name="Albert R."/>
            <person name="Binder M."/>
            <person name="Bloem J."/>
            <person name="Labutti K."/>
            <person name="Salamov A."/>
            <person name="Andreopoulos B."/>
            <person name="Baker S."/>
            <person name="Barry K."/>
            <person name="Bills G."/>
            <person name="Bluhm B."/>
            <person name="Cannon C."/>
            <person name="Castanera R."/>
            <person name="Culley D."/>
            <person name="Daum C."/>
            <person name="Ezra D."/>
            <person name="Gonzalez J."/>
            <person name="Henrissat B."/>
            <person name="Kuo A."/>
            <person name="Liang C."/>
            <person name="Lipzen A."/>
            <person name="Lutzoni F."/>
            <person name="Magnuson J."/>
            <person name="Mondo S."/>
            <person name="Nolan M."/>
            <person name="Ohm R."/>
            <person name="Pangilinan J."/>
            <person name="Park H.-J."/>
            <person name="Ramirez L."/>
            <person name="Alfaro M."/>
            <person name="Sun H."/>
            <person name="Tritt A."/>
            <person name="Yoshinaga Y."/>
            <person name="Zwiers L.-H."/>
            <person name="Turgeon B."/>
            <person name="Goodwin S."/>
            <person name="Spatafora J."/>
            <person name="Crous P."/>
            <person name="Grigoriev I."/>
        </authorList>
    </citation>
    <scope>NUCLEOTIDE SEQUENCE</scope>
    <source>
        <strain evidence="2">CBS 690.94</strain>
    </source>
</reference>
<name>A0A9P4PBP5_9PLEO</name>
<comment type="caution">
    <text evidence="2">The sequence shown here is derived from an EMBL/GenBank/DDBJ whole genome shotgun (WGS) entry which is preliminary data.</text>
</comment>
<dbReference type="EMBL" id="MU001508">
    <property type="protein sequence ID" value="KAF2440081.1"/>
    <property type="molecule type" value="Genomic_DNA"/>
</dbReference>
<proteinExistence type="predicted"/>
<keyword evidence="1" id="KW-0732">Signal</keyword>
<accession>A0A9P4PBP5</accession>
<feature type="chain" id="PRO_5040440268" description="Secreted protein" evidence="1">
    <location>
        <begin position="20"/>
        <end position="113"/>
    </location>
</feature>
<dbReference type="Proteomes" id="UP000799764">
    <property type="component" value="Unassembled WGS sequence"/>
</dbReference>
<feature type="signal peptide" evidence="1">
    <location>
        <begin position="1"/>
        <end position="19"/>
    </location>
</feature>
<evidence type="ECO:0000313" key="3">
    <source>
        <dbReference type="Proteomes" id="UP000799764"/>
    </source>
</evidence>